<gene>
    <name evidence="1" type="ORF">IDH44_01635</name>
</gene>
<accession>A0A927BQL1</accession>
<protein>
    <submittedName>
        <fullName evidence="1">Uncharacterized protein</fullName>
    </submittedName>
</protein>
<dbReference type="Proteomes" id="UP000621560">
    <property type="component" value="Unassembled WGS sequence"/>
</dbReference>
<evidence type="ECO:0000313" key="2">
    <source>
        <dbReference type="Proteomes" id="UP000621560"/>
    </source>
</evidence>
<keyword evidence="2" id="KW-1185">Reference proteome</keyword>
<organism evidence="1 2">
    <name type="scientific">Paenibacillus sabuli</name>
    <dbReference type="NCBI Taxonomy" id="2772509"/>
    <lineage>
        <taxon>Bacteria</taxon>
        <taxon>Bacillati</taxon>
        <taxon>Bacillota</taxon>
        <taxon>Bacilli</taxon>
        <taxon>Bacillales</taxon>
        <taxon>Paenibacillaceae</taxon>
        <taxon>Paenibacillus</taxon>
    </lineage>
</organism>
<dbReference type="EMBL" id="JACXIZ010000006">
    <property type="protein sequence ID" value="MBD2843880.1"/>
    <property type="molecule type" value="Genomic_DNA"/>
</dbReference>
<comment type="caution">
    <text evidence="1">The sequence shown here is derived from an EMBL/GenBank/DDBJ whole genome shotgun (WGS) entry which is preliminary data.</text>
</comment>
<sequence>MYDHKHAAPSNAIAGDGAARDRIAALRELELYAYRVAVYLLGEGTAAEEAAKTALLELARHRTLGGVAPRVQQALAKRAVMKCALAIRRETAAQATKGPFLA</sequence>
<name>A0A927BQL1_9BACL</name>
<proteinExistence type="predicted"/>
<dbReference type="RefSeq" id="WP_190914051.1">
    <property type="nucleotide sequence ID" value="NZ_JACXIZ010000006.1"/>
</dbReference>
<reference evidence="1" key="1">
    <citation type="submission" date="2020-09" db="EMBL/GenBank/DDBJ databases">
        <title>A novel bacterium of genus Paenibacillus, isolated from South China Sea.</title>
        <authorList>
            <person name="Huang H."/>
            <person name="Mo K."/>
            <person name="Hu Y."/>
        </authorList>
    </citation>
    <scope>NUCLEOTIDE SEQUENCE</scope>
    <source>
        <strain evidence="1">IB182496</strain>
    </source>
</reference>
<evidence type="ECO:0000313" key="1">
    <source>
        <dbReference type="EMBL" id="MBD2843880.1"/>
    </source>
</evidence>
<dbReference type="AlphaFoldDB" id="A0A927BQL1"/>